<dbReference type="PANTHER" id="PTHR42760:SF133">
    <property type="entry name" value="3-OXOACYL-[ACYL-CARRIER-PROTEIN] REDUCTASE"/>
    <property type="match status" value="1"/>
</dbReference>
<dbReference type="EMBL" id="CP042582">
    <property type="protein sequence ID" value="QEX20211.1"/>
    <property type="molecule type" value="Genomic_DNA"/>
</dbReference>
<dbReference type="KEGG" id="hadh:FRZ61_01260"/>
<dbReference type="Proteomes" id="UP000325797">
    <property type="component" value="Chromosome"/>
</dbReference>
<protein>
    <submittedName>
        <fullName evidence="3">Acetoacetyl-CoA reductase</fullName>
    </submittedName>
</protein>
<dbReference type="RefSeq" id="WP_225309038.1">
    <property type="nucleotide sequence ID" value="NZ_CP042582.1"/>
</dbReference>
<keyword evidence="4" id="KW-1185">Reference proteome</keyword>
<evidence type="ECO:0000256" key="2">
    <source>
        <dbReference type="ARBA" id="ARBA00023002"/>
    </source>
</evidence>
<comment type="similarity">
    <text evidence="1">Belongs to the short-chain dehydrogenases/reductases (SDR) family.</text>
</comment>
<dbReference type="SUPFAM" id="SSF51735">
    <property type="entry name" value="NAD(P)-binding Rossmann-fold domains"/>
    <property type="match status" value="1"/>
</dbReference>
<dbReference type="FunFam" id="3.40.50.720:FF:000173">
    <property type="entry name" value="3-oxoacyl-[acyl-carrier protein] reductase"/>
    <property type="match status" value="1"/>
</dbReference>
<dbReference type="InterPro" id="IPR002347">
    <property type="entry name" value="SDR_fam"/>
</dbReference>
<organism evidence="3 4">
    <name type="scientific">Hypericibacter adhaerens</name>
    <dbReference type="NCBI Taxonomy" id="2602016"/>
    <lineage>
        <taxon>Bacteria</taxon>
        <taxon>Pseudomonadati</taxon>
        <taxon>Pseudomonadota</taxon>
        <taxon>Alphaproteobacteria</taxon>
        <taxon>Rhodospirillales</taxon>
        <taxon>Dongiaceae</taxon>
        <taxon>Hypericibacter</taxon>
    </lineage>
</organism>
<dbReference type="PRINTS" id="PR00080">
    <property type="entry name" value="SDRFAMILY"/>
</dbReference>
<name>A0A5J6MSG3_9PROT</name>
<dbReference type="PANTHER" id="PTHR42760">
    <property type="entry name" value="SHORT-CHAIN DEHYDROGENASES/REDUCTASES FAMILY MEMBER"/>
    <property type="match status" value="1"/>
</dbReference>
<dbReference type="Pfam" id="PF13561">
    <property type="entry name" value="adh_short_C2"/>
    <property type="match status" value="1"/>
</dbReference>
<dbReference type="Gene3D" id="3.40.50.720">
    <property type="entry name" value="NAD(P)-binding Rossmann-like Domain"/>
    <property type="match status" value="1"/>
</dbReference>
<reference evidence="3 4" key="1">
    <citation type="submission" date="2019-08" db="EMBL/GenBank/DDBJ databases">
        <title>Hyperibacter terrae gen. nov., sp. nov. and Hyperibacter viscosus sp. nov., two new members in the family Rhodospirillaceae isolated from the rhizosphere of Hypericum perforatum.</title>
        <authorList>
            <person name="Noviana Z."/>
        </authorList>
    </citation>
    <scope>NUCLEOTIDE SEQUENCE [LARGE SCALE GENOMIC DNA]</scope>
    <source>
        <strain evidence="3 4">R5959</strain>
    </source>
</reference>
<evidence type="ECO:0000256" key="1">
    <source>
        <dbReference type="ARBA" id="ARBA00006484"/>
    </source>
</evidence>
<dbReference type="AlphaFoldDB" id="A0A5J6MSG3"/>
<evidence type="ECO:0000313" key="3">
    <source>
        <dbReference type="EMBL" id="QEX20211.1"/>
    </source>
</evidence>
<gene>
    <name evidence="3" type="ORF">FRZ61_01260</name>
</gene>
<proteinExistence type="inferred from homology"/>
<accession>A0A5J6MSG3</accession>
<dbReference type="PRINTS" id="PR00081">
    <property type="entry name" value="GDHRDH"/>
</dbReference>
<evidence type="ECO:0000313" key="4">
    <source>
        <dbReference type="Proteomes" id="UP000325797"/>
    </source>
</evidence>
<dbReference type="GO" id="GO:0016616">
    <property type="term" value="F:oxidoreductase activity, acting on the CH-OH group of donors, NAD or NADP as acceptor"/>
    <property type="evidence" value="ECO:0007669"/>
    <property type="project" value="TreeGrafter"/>
</dbReference>
<keyword evidence="2" id="KW-0560">Oxidoreductase</keyword>
<sequence length="246" mass="26222">MADNQVAIVTGAAGGMGQAIVARLVADGFKVAAVDINESALRTVVTEVGDGTVGFTCDMTDEKAVRETVARIERTLGPTHALVNCIGWVGTTRFIQEDSAYWRKIIAINMESILYATHAVLPGMIERLKGKIVNISSDAGRIGTSGEAVYAAMKAGVIAFGKSIARENARYNINVNAIAPGPTETPLLKAEMEEDPELVKRMLRLIPFRRPGKPDDMAAAVSFFCSPDSDYITGQTLSVSGGLTML</sequence>
<dbReference type="InterPro" id="IPR036291">
    <property type="entry name" value="NAD(P)-bd_dom_sf"/>
</dbReference>